<dbReference type="AlphaFoldDB" id="A0A2K2F1N6"/>
<dbReference type="RefSeq" id="WP_103081266.1">
    <property type="nucleotide sequence ID" value="NZ_CP021850.1"/>
</dbReference>
<evidence type="ECO:0008006" key="4">
    <source>
        <dbReference type="Google" id="ProtNLM"/>
    </source>
</evidence>
<keyword evidence="3" id="KW-1185">Reference proteome</keyword>
<gene>
    <name evidence="2" type="ORF">CDQ84_08285</name>
</gene>
<dbReference type="OrthoDB" id="2068061at2"/>
<accession>A0A2K2F1N6</accession>
<protein>
    <recommendedName>
        <fullName evidence="4">Transporter</fullName>
    </recommendedName>
</protein>
<dbReference type="KEGG" id="cthd:CDO33_09525"/>
<name>A0A2K2F1N6_9CLOT</name>
<evidence type="ECO:0000256" key="1">
    <source>
        <dbReference type="SAM" id="MobiDB-lite"/>
    </source>
</evidence>
<comment type="caution">
    <text evidence="2">The sequence shown here is derived from an EMBL/GenBank/DDBJ whole genome shotgun (WGS) entry which is preliminary data.</text>
</comment>
<sequence length="152" mass="16652">MIPYDDDRQIEGQFPPFGQQFGPPFGQGLGQFGPGQFIPGFQPGVPGGFMPPGQAGQGFQPPSGPPPSFTPSVAQAQSLAAPGTGVGVFAVDPGAIIPCRFRFVYLWLRNGQQFWAFLVFVGRRSVAGWRWTGRRWVYFGVDLDEIQFFACY</sequence>
<evidence type="ECO:0000313" key="2">
    <source>
        <dbReference type="EMBL" id="PNT99569.1"/>
    </source>
</evidence>
<dbReference type="Proteomes" id="UP000236151">
    <property type="component" value="Unassembled WGS sequence"/>
</dbReference>
<reference evidence="2 3" key="1">
    <citation type="submission" date="2017-06" db="EMBL/GenBank/DDBJ databases">
        <title>Investigating the central metabolism of Clostridium thermosuccinogenes.</title>
        <authorList>
            <person name="Koendjbiharie J.G."/>
            <person name="van Kranenburg R."/>
        </authorList>
    </citation>
    <scope>NUCLEOTIDE SEQUENCE [LARGE SCALE GENOMIC DNA]</scope>
    <source>
        <strain evidence="2 3">DSM 5806</strain>
    </source>
</reference>
<feature type="region of interest" description="Disordered" evidence="1">
    <location>
        <begin position="48"/>
        <end position="74"/>
    </location>
</feature>
<proteinExistence type="predicted"/>
<dbReference type="EMBL" id="NIOJ01000017">
    <property type="protein sequence ID" value="PNT99569.1"/>
    <property type="molecule type" value="Genomic_DNA"/>
</dbReference>
<organism evidence="2 3">
    <name type="scientific">Clostridium thermosuccinogenes</name>
    <dbReference type="NCBI Taxonomy" id="84032"/>
    <lineage>
        <taxon>Bacteria</taxon>
        <taxon>Bacillati</taxon>
        <taxon>Bacillota</taxon>
        <taxon>Clostridia</taxon>
        <taxon>Eubacteriales</taxon>
        <taxon>Clostridiaceae</taxon>
        <taxon>Clostridium</taxon>
    </lineage>
</organism>
<feature type="compositionally biased region" description="Low complexity" evidence="1">
    <location>
        <begin position="51"/>
        <end position="61"/>
    </location>
</feature>
<evidence type="ECO:0000313" key="3">
    <source>
        <dbReference type="Proteomes" id="UP000236151"/>
    </source>
</evidence>